<feature type="compositionally biased region" description="Polar residues" evidence="1">
    <location>
        <begin position="151"/>
        <end position="170"/>
    </location>
</feature>
<proteinExistence type="predicted"/>
<dbReference type="Gene3D" id="3.30.200.20">
    <property type="entry name" value="Phosphorylase Kinase, domain 1"/>
    <property type="match status" value="2"/>
</dbReference>
<reference evidence="3 4" key="1">
    <citation type="submission" date="2022-01" db="EMBL/GenBank/DDBJ databases">
        <title>A chromosomal length assembly of Cordylochernes scorpioides.</title>
        <authorList>
            <person name="Zeh D."/>
            <person name="Zeh J."/>
        </authorList>
    </citation>
    <scope>NUCLEOTIDE SEQUENCE [LARGE SCALE GENOMIC DNA]</scope>
    <source>
        <strain evidence="3">IN4F17</strain>
        <tissue evidence="3">Whole Body</tissue>
    </source>
</reference>
<dbReference type="Proteomes" id="UP001235939">
    <property type="component" value="Chromosome 20"/>
</dbReference>
<dbReference type="Gene3D" id="1.10.510.10">
    <property type="entry name" value="Transferase(Phosphotransferase) domain 1"/>
    <property type="match status" value="4"/>
</dbReference>
<dbReference type="EMBL" id="CP092882">
    <property type="protein sequence ID" value="UYV81202.1"/>
    <property type="molecule type" value="Genomic_DNA"/>
</dbReference>
<name>A0ABY6LLD1_9ARAC</name>
<feature type="compositionally biased region" description="Basic and acidic residues" evidence="1">
    <location>
        <begin position="184"/>
        <end position="195"/>
    </location>
</feature>
<dbReference type="Pfam" id="PF00069">
    <property type="entry name" value="Pkinase"/>
    <property type="match status" value="4"/>
</dbReference>
<organism evidence="3 4">
    <name type="scientific">Cordylochernes scorpioides</name>
    <dbReference type="NCBI Taxonomy" id="51811"/>
    <lineage>
        <taxon>Eukaryota</taxon>
        <taxon>Metazoa</taxon>
        <taxon>Ecdysozoa</taxon>
        <taxon>Arthropoda</taxon>
        <taxon>Chelicerata</taxon>
        <taxon>Arachnida</taxon>
        <taxon>Pseudoscorpiones</taxon>
        <taxon>Cheliferoidea</taxon>
        <taxon>Chernetidae</taxon>
        <taxon>Cordylochernes</taxon>
    </lineage>
</organism>
<dbReference type="SUPFAM" id="SSF56112">
    <property type="entry name" value="Protein kinase-like (PK-like)"/>
    <property type="match status" value="4"/>
</dbReference>
<accession>A0ABY6LLD1</accession>
<dbReference type="CDD" id="cd00180">
    <property type="entry name" value="PKc"/>
    <property type="match status" value="1"/>
</dbReference>
<dbReference type="PROSITE" id="PS50011">
    <property type="entry name" value="PROTEIN_KINASE_DOM"/>
    <property type="match status" value="4"/>
</dbReference>
<evidence type="ECO:0000259" key="2">
    <source>
        <dbReference type="PROSITE" id="PS50011"/>
    </source>
</evidence>
<dbReference type="InterPro" id="IPR011009">
    <property type="entry name" value="Kinase-like_dom_sf"/>
</dbReference>
<feature type="region of interest" description="Disordered" evidence="1">
    <location>
        <begin position="1369"/>
        <end position="1409"/>
    </location>
</feature>
<feature type="domain" description="Protein kinase" evidence="2">
    <location>
        <begin position="400"/>
        <end position="663"/>
    </location>
</feature>
<feature type="non-terminal residue" evidence="3">
    <location>
        <position position="1409"/>
    </location>
</feature>
<dbReference type="PANTHER" id="PTHR24345">
    <property type="entry name" value="SERINE/THREONINE-PROTEIN KINASE PLK"/>
    <property type="match status" value="1"/>
</dbReference>
<feature type="compositionally biased region" description="Basic and acidic residues" evidence="1">
    <location>
        <begin position="1393"/>
        <end position="1409"/>
    </location>
</feature>
<sequence length="1409" mass="162940">MGLSRKLIKERNFESTDYNVTTLWYRAPEVMGKTPYSFPIDMWSLGLIIAELWFGKPLFEEFDEAAQLKAIENLWDPRKREYINNFLTNMENPAADLVKHLLQTDPKQRATISIVKDYSFLAEFSENDQLSTTFKLNTAHVSTAGDDSSDSRIFSTSLLTSPTTEVNSQQKRPRPPSMDQGVENQEKKRRDEDSGKNITTTTIALRDIISRLRAEGRRFSNDSEVLRVSTADDPDWLCSGGGRDDRPQQCLWHECFESNQGAEREYPPGDLQNGNSTLWIISEIVEENNNELGEQQCDGLVDFCDGDRLLETTTAIQLDGMELDALWKGDKARWSKHPEVEADTPTEWHRALDALWKFEDNKYKFGMANHERLDPSKRICELRKLLPEDYRFQYKDVQGVKFVKPVDHGGNGIIHEANVNGQKVAVKEFMPKSGQKAKELNTEIRILRYLSHENIIKFFKYISIPRPMNAQILFAILEFCPRSLKKIIEDSEVKKLVYSEKRDIVHQIVNGLDYLVKQSIIHCDLTPANILESENGRIKIADMGLSRKLIKERNFESTDYNVTTLWYRAPEVMRKTPYSFPIDMWSLGLIIAELWFGKPLLREVNEAAQLKAIENLWDPRKREYINNFLTNVEKPAADLVKHLLQTDPKQRATILMVKDYSFLAESPENDNLSTTFNLNTAHVSTARSASSDSRVFPTLLLTPPTSEVNKYHHIRDQLKKEHGALLHKRQVPTSSSQLKRPRPPKIEHGCSYLFLEKFGMANHERLHPSKRICELRKLLPEDYRFQYKDVQGIKFVKPVDHGGNGIIHEANVNGQKVAVKKFMPKSGQKAKELNTEIRILRYLSHENIIKFFKYISIPRPMNAQILFAILEFCPRSLKNIIEDSKRERLVYSEKRDIVHQIVNGLDYLVKKSIVHCDLKPANILESEDGRIKIADMGLSRKLVKERSFESTDYNVTTLWYRAPEVMRKTPYSFPIDMWSLGLIIAELWFGKPLLRLGCSYLFLEKFGMANHERLHPRKRICELRKLLPEEYMFQYKDVQGVKFVKPVDHGGNGIIHEADFNGQKVALKEFMPKSGNKAKELNNEIRILRYLSHENIIKFFKYISIPRPMNTQILFAVLEFCPRSLKNIIEDSERERLVYSEKRDIVHQIVNGLDYLVKQSIVHCDLKPANILESEDGRIKIADMGLSRKLVKERSFESTDYNVNTLWYRAPEVMRKTPYSFPIDMWSLGLIFAELWFGKPLLTEFNEAAQLRAIENLWDSRKSEYINNFLTNVEKPAADLVKHLLQIDPKQRATIAMVKDCSFLAESPENDNLSTTFKLNTAHVSTAGGARSNSRVLPTSLLTSPTSEVKKYHHIRDQLKKEHGALLHKRQFPTSSSQQKRPRLPSIEQGIENQEKKRRLDYDFLSKKP</sequence>
<feature type="domain" description="Protein kinase" evidence="2">
    <location>
        <begin position="1"/>
        <end position="121"/>
    </location>
</feature>
<evidence type="ECO:0000313" key="3">
    <source>
        <dbReference type="EMBL" id="UYV81202.1"/>
    </source>
</evidence>
<gene>
    <name evidence="3" type="ORF">LAZ67_20000323</name>
</gene>
<feature type="region of interest" description="Disordered" evidence="1">
    <location>
        <begin position="142"/>
        <end position="199"/>
    </location>
</feature>
<evidence type="ECO:0000256" key="1">
    <source>
        <dbReference type="SAM" id="MobiDB-lite"/>
    </source>
</evidence>
<protein>
    <submittedName>
        <fullName evidence="3">CDK6</fullName>
    </submittedName>
</protein>
<feature type="domain" description="Protein kinase" evidence="2">
    <location>
        <begin position="793"/>
        <end position="1044"/>
    </location>
</feature>
<feature type="domain" description="Protein kinase" evidence="2">
    <location>
        <begin position="1041"/>
        <end position="1304"/>
    </location>
</feature>
<keyword evidence="4" id="KW-1185">Reference proteome</keyword>
<dbReference type="SMART" id="SM00220">
    <property type="entry name" value="S_TKc"/>
    <property type="match status" value="3"/>
</dbReference>
<dbReference type="InterPro" id="IPR000719">
    <property type="entry name" value="Prot_kinase_dom"/>
</dbReference>
<evidence type="ECO:0000313" key="4">
    <source>
        <dbReference type="Proteomes" id="UP001235939"/>
    </source>
</evidence>